<gene>
    <name evidence="2" type="ORF">A2886_00510</name>
</gene>
<evidence type="ECO:0000313" key="3">
    <source>
        <dbReference type="Proteomes" id="UP000176608"/>
    </source>
</evidence>
<dbReference type="AlphaFoldDB" id="A0A1F4USJ4"/>
<feature type="transmembrane region" description="Helical" evidence="1">
    <location>
        <begin position="90"/>
        <end position="108"/>
    </location>
</feature>
<keyword evidence="1" id="KW-0472">Membrane</keyword>
<comment type="caution">
    <text evidence="2">The sequence shown here is derived from an EMBL/GenBank/DDBJ whole genome shotgun (WGS) entry which is preliminary data.</text>
</comment>
<protein>
    <submittedName>
        <fullName evidence="2">Uncharacterized protein</fullName>
    </submittedName>
</protein>
<feature type="transmembrane region" description="Helical" evidence="1">
    <location>
        <begin position="28"/>
        <end position="53"/>
    </location>
</feature>
<evidence type="ECO:0000256" key="1">
    <source>
        <dbReference type="SAM" id="Phobius"/>
    </source>
</evidence>
<proteinExistence type="predicted"/>
<keyword evidence="1" id="KW-1133">Transmembrane helix</keyword>
<evidence type="ECO:0000313" key="2">
    <source>
        <dbReference type="EMBL" id="OGC47770.1"/>
    </source>
</evidence>
<name>A0A1F4USJ4_UNCKA</name>
<reference evidence="2 3" key="1">
    <citation type="journal article" date="2016" name="Nat. Commun.">
        <title>Thousands of microbial genomes shed light on interconnected biogeochemical processes in an aquifer system.</title>
        <authorList>
            <person name="Anantharaman K."/>
            <person name="Brown C.T."/>
            <person name="Hug L.A."/>
            <person name="Sharon I."/>
            <person name="Castelle C.J."/>
            <person name="Probst A.J."/>
            <person name="Thomas B.C."/>
            <person name="Singh A."/>
            <person name="Wilkins M.J."/>
            <person name="Karaoz U."/>
            <person name="Brodie E.L."/>
            <person name="Williams K.H."/>
            <person name="Hubbard S.S."/>
            <person name="Banfield J.F."/>
        </authorList>
    </citation>
    <scope>NUCLEOTIDE SEQUENCE [LARGE SCALE GENOMIC DNA]</scope>
</reference>
<dbReference type="Proteomes" id="UP000176608">
    <property type="component" value="Unassembled WGS sequence"/>
</dbReference>
<accession>A0A1F4USJ4</accession>
<organism evidence="2 3">
    <name type="scientific">candidate division WWE3 bacterium RIFCSPHIGHO2_01_FULL_42_13</name>
    <dbReference type="NCBI Taxonomy" id="1802617"/>
    <lineage>
        <taxon>Bacteria</taxon>
        <taxon>Katanobacteria</taxon>
    </lineage>
</organism>
<dbReference type="EMBL" id="MEVA01000004">
    <property type="protein sequence ID" value="OGC47770.1"/>
    <property type="molecule type" value="Genomic_DNA"/>
</dbReference>
<dbReference type="STRING" id="1802617.A2886_00510"/>
<feature type="transmembrane region" description="Helical" evidence="1">
    <location>
        <begin position="156"/>
        <end position="173"/>
    </location>
</feature>
<sequence length="174" mass="19667">MYRIALLLSVTLAIVLTALRVEKNVLNIILIFTGSLLGTFVLDLDYIIHAYFVDPTSEFSTMIKGYVKHKDVHNLLAYAHLHKDNVPDKTLNSGLFQIVLAGATFFVLSSSINVGIKALVVSAFLNSIYRFWEVYMQGKVNQWFWSLKVGTNKGSIYGYTLILVVAFLYTLFLF</sequence>
<keyword evidence="1" id="KW-0812">Transmembrane</keyword>